<organism evidence="5 6">
    <name type="scientific">Anaeramoeba flamelloides</name>
    <dbReference type="NCBI Taxonomy" id="1746091"/>
    <lineage>
        <taxon>Eukaryota</taxon>
        <taxon>Metamonada</taxon>
        <taxon>Anaeramoebidae</taxon>
        <taxon>Anaeramoeba</taxon>
    </lineage>
</organism>
<name>A0ABQ8ZBI8_9EUKA</name>
<feature type="region of interest" description="Disordered" evidence="3">
    <location>
        <begin position="490"/>
        <end position="536"/>
    </location>
</feature>
<feature type="coiled-coil region" evidence="2">
    <location>
        <begin position="1170"/>
        <end position="1240"/>
    </location>
</feature>
<feature type="coiled-coil region" evidence="2">
    <location>
        <begin position="418"/>
        <end position="489"/>
    </location>
</feature>
<evidence type="ECO:0000259" key="4">
    <source>
        <dbReference type="PROSITE" id="PS51082"/>
    </source>
</evidence>
<dbReference type="PANTHER" id="PTHR23160">
    <property type="entry name" value="SYNAPTONEMAL COMPLEX PROTEIN-RELATED"/>
    <property type="match status" value="1"/>
</dbReference>
<feature type="compositionally biased region" description="Low complexity" evidence="3">
    <location>
        <begin position="287"/>
        <end position="296"/>
    </location>
</feature>
<evidence type="ECO:0000313" key="6">
    <source>
        <dbReference type="Proteomes" id="UP001150062"/>
    </source>
</evidence>
<protein>
    <submittedName>
        <fullName evidence="5">Dual specificity protein kinase pyk3</fullName>
    </submittedName>
</protein>
<keyword evidence="5" id="KW-0808">Transferase</keyword>
<evidence type="ECO:0000256" key="2">
    <source>
        <dbReference type="SAM" id="Coils"/>
    </source>
</evidence>
<evidence type="ECO:0000256" key="3">
    <source>
        <dbReference type="SAM" id="MobiDB-lite"/>
    </source>
</evidence>
<sequence length="1276" mass="151934">MSLRSEQLLLEQIKQLEGKINLNPTSILNYQELCFALRQRITQLNLSNGEMANKMKQNKYEFQQIKKETQHLRNGSETSKQEIESLKRQLMIAKSFNRGTSNDLEGNEDQQFYDVYEQQIKKLTAKITNLLSMDSEKDEIISQQRITITQQDKQLFEQQNAFDEVEIQLRNLEENHLKEEQSNKFSSEMRTNQMNELKNGYELYKNQISNLNENLNQNIQKLKNYEQQLKKEKEKNKQLEYNLEQLTNESKLDKNHNNQQIEYYKNRIDQLEKLNNKDNKKRRTNENENGNGNNNKFIDDLIKERDEANQKIQILEMQLNKPKKEYSEKTEKQFKEKENPDFDKFEIEEKDFEIKKLNNQLQLNIDELNDLREELEEKDDQISKLRYDLLEKNEDDNLFQDRKKHNNSKFKNPNDQILENQNEIITQLRKDLMNAESVISDQDNKIQDLKNSTKTPLVNNDKQQLLLLNSQLKRQNDDLKRKLLNHQLKEPQNITVEENEKKEKGTKIYIKKSDDESDYDSGSDDDGDGDDDNDKLKNQLKNQEKENNKLKKRLDKANKDKAKLYDELEKEQNMRIQFENNNKEILSQLDKKKMKNDIDDDDDDSNDNDSDDDQFNFNSYQLKQDNDFLKLQLNDKEKEINRLKEKYKQVKGELLHLRENYNQLEEKLDSIKKILEDSFDAIHDFQLNLDSKEKKILNLNQLNSSLKENIQNLENEINDLYLLINKPKKANVDEAIIQKNKLNKEFSNKNDDDDDDDDDSEDGSGDDDDDDNNDEDKKKKKKLNFKGKYNTAYDDDDDDEGKIRELENMIGLLKKKLDIANNARHFVEQDNLSLKDKISELRFIIEIKYREILRLKNELGKIQSGYINPMENELGNKVNKLHIADGNNGNDDDDDSDDGNDEKKMERSLAIEQDMDFDNNEKNENDYNNKNMNKNKSKKIPNEIKEIFLEIQKKSQEIQEMVKRGNSQPDSKKEQELERKIRLLEKQLESKNNTLKSIKNEISQFHEFMDPELKNWISQCLEIIYQDDFDPNELTNQDINQFKEFILEMLQNDQKKIFQKLLNYKKMEKKVLEIILKKDGTEGLQVALRLLGINDLDFINDDDDDDDDQFIQNKEKNKNKNKNYEDEDEIVYDENFNDIGNENNDQNEYEFRSGTKKNILLLDEGDEQRKRNAKELERKLQLQLQQQQNKISSMKKRFIQNVLKLIRMKKKNEEKITNTFNSLNQELEKLDKEIEHINKTPFKHKDVDEDFIDDFDNDFSLDFNTRSNNHVLEEEF</sequence>
<evidence type="ECO:0000313" key="5">
    <source>
        <dbReference type="EMBL" id="KAJ6254050.1"/>
    </source>
</evidence>
<evidence type="ECO:0000256" key="1">
    <source>
        <dbReference type="ARBA" id="ARBA00023054"/>
    </source>
</evidence>
<reference evidence="5" key="1">
    <citation type="submission" date="2022-08" db="EMBL/GenBank/DDBJ databases">
        <title>Novel sulfate-reducing endosymbionts in the free-living metamonad Anaeramoeba.</title>
        <authorList>
            <person name="Jerlstrom-Hultqvist J."/>
            <person name="Cepicka I."/>
            <person name="Gallot-Lavallee L."/>
            <person name="Salas-Leiva D."/>
            <person name="Curtis B.A."/>
            <person name="Zahonova K."/>
            <person name="Pipaliya S."/>
            <person name="Dacks J."/>
            <person name="Roger A.J."/>
        </authorList>
    </citation>
    <scope>NUCLEOTIDE SEQUENCE</scope>
    <source>
        <strain evidence="5">Schooner1</strain>
    </source>
</reference>
<feature type="compositionally biased region" description="Acidic residues" evidence="3">
    <location>
        <begin position="751"/>
        <end position="774"/>
    </location>
</feature>
<dbReference type="GO" id="GO:0016301">
    <property type="term" value="F:kinase activity"/>
    <property type="evidence" value="ECO:0007669"/>
    <property type="project" value="UniProtKB-KW"/>
</dbReference>
<comment type="caution">
    <text evidence="5">The sequence shown here is derived from an EMBL/GenBank/DDBJ whole genome shotgun (WGS) entry which is preliminary data.</text>
</comment>
<feature type="compositionally biased region" description="Acidic residues" evidence="3">
    <location>
        <begin position="890"/>
        <end position="900"/>
    </location>
</feature>
<gene>
    <name evidence="5" type="ORF">M0813_12607</name>
</gene>
<feature type="region of interest" description="Disordered" evidence="3">
    <location>
        <begin position="273"/>
        <end position="297"/>
    </location>
</feature>
<feature type="coiled-coil region" evidence="2">
    <location>
        <begin position="626"/>
        <end position="723"/>
    </location>
</feature>
<feature type="coiled-coil region" evidence="2">
    <location>
        <begin position="354"/>
        <end position="388"/>
    </location>
</feature>
<dbReference type="PROSITE" id="PS51082">
    <property type="entry name" value="WH2"/>
    <property type="match status" value="1"/>
</dbReference>
<dbReference type="PANTHER" id="PTHR23160:SF19">
    <property type="entry name" value="MYOSIN HEAVY CHAIN-RELATED PROTEIN"/>
    <property type="match status" value="1"/>
</dbReference>
<keyword evidence="5" id="KW-0418">Kinase</keyword>
<feature type="compositionally biased region" description="Basic and acidic residues" evidence="3">
    <location>
        <begin position="498"/>
        <end position="514"/>
    </location>
</feature>
<keyword evidence="6" id="KW-1185">Reference proteome</keyword>
<feature type="compositionally biased region" description="Acidic residues" evidence="3">
    <location>
        <begin position="515"/>
        <end position="533"/>
    </location>
</feature>
<dbReference type="Proteomes" id="UP001150062">
    <property type="component" value="Unassembled WGS sequence"/>
</dbReference>
<keyword evidence="1 2" id="KW-0175">Coiled coil</keyword>
<feature type="coiled-coil region" evidence="2">
    <location>
        <begin position="944"/>
        <end position="1001"/>
    </location>
</feature>
<feature type="region of interest" description="Disordered" evidence="3">
    <location>
        <begin position="881"/>
        <end position="936"/>
    </location>
</feature>
<feature type="domain" description="WH2" evidence="4">
    <location>
        <begin position="5"/>
        <end position="25"/>
    </location>
</feature>
<dbReference type="EMBL" id="JAOAOG010000026">
    <property type="protein sequence ID" value="KAJ6254050.1"/>
    <property type="molecule type" value="Genomic_DNA"/>
</dbReference>
<dbReference type="InterPro" id="IPR003124">
    <property type="entry name" value="WH2_dom"/>
</dbReference>
<feature type="region of interest" description="Disordered" evidence="3">
    <location>
        <begin position="745"/>
        <end position="778"/>
    </location>
</feature>
<proteinExistence type="predicted"/>
<accession>A0ABQ8ZBI8</accession>